<dbReference type="Gene3D" id="2.160.20.80">
    <property type="entry name" value="E3 ubiquitin-protein ligase SopA"/>
    <property type="match status" value="1"/>
</dbReference>
<dbReference type="eggNOG" id="COG1357">
    <property type="taxonomic scope" value="Bacteria"/>
</dbReference>
<reference evidence="1 2" key="1">
    <citation type="submission" date="2009-10" db="EMBL/GenBank/DDBJ databases">
        <authorList>
            <consortium name="Los Alamos National Laboratory (LANL)"/>
            <consortium name="National Microbial Pathogen Data Resource (NMPDR)"/>
            <person name="Saunders E.H."/>
            <person name="Munk A.C."/>
            <person name="Tapia R."/>
            <person name="Green L."/>
            <person name="Rogers Y."/>
            <person name="Detter J.C."/>
            <person name="Bruce D."/>
            <person name="Brettin T.S."/>
            <person name="Colwell R.R."/>
            <person name="Huq A."/>
            <person name="Grim C.J."/>
            <person name="Hasan N.A."/>
            <person name="Bartels D."/>
            <person name="Vonstein V."/>
        </authorList>
    </citation>
    <scope>NUCLEOTIDE SEQUENCE [LARGE SCALE GENOMIC DNA]</scope>
    <source>
        <strain evidence="1 2">CIP 101886</strain>
    </source>
</reference>
<protein>
    <recommendedName>
        <fullName evidence="3">Pentapeptide repeat-containing protein</fullName>
    </recommendedName>
</protein>
<dbReference type="Proteomes" id="UP000003604">
    <property type="component" value="Unassembled WGS sequence"/>
</dbReference>
<evidence type="ECO:0008006" key="3">
    <source>
        <dbReference type="Google" id="ProtNLM"/>
    </source>
</evidence>
<dbReference type="EMBL" id="ADAQ01000013">
    <property type="protein sequence ID" value="EEY70943.1"/>
    <property type="molecule type" value="Genomic_DNA"/>
</dbReference>
<accession>D0IAM5</accession>
<name>D0IAM5_GRIHO</name>
<evidence type="ECO:0000313" key="2">
    <source>
        <dbReference type="Proteomes" id="UP000003604"/>
    </source>
</evidence>
<comment type="caution">
    <text evidence="1">The sequence shown here is derived from an EMBL/GenBank/DDBJ whole genome shotgun (WGS) entry which is preliminary data.</text>
</comment>
<gene>
    <name evidence="1" type="ORF">VHA_002802</name>
</gene>
<dbReference type="AlphaFoldDB" id="D0IAM5"/>
<dbReference type="Pfam" id="PF00805">
    <property type="entry name" value="Pentapeptide"/>
    <property type="match status" value="1"/>
</dbReference>
<dbReference type="SUPFAM" id="SSF141571">
    <property type="entry name" value="Pentapeptide repeat-like"/>
    <property type="match status" value="1"/>
</dbReference>
<dbReference type="InterPro" id="IPR001646">
    <property type="entry name" value="5peptide_repeat"/>
</dbReference>
<organism evidence="1 2">
    <name type="scientific">Grimontia hollisae CIP 101886</name>
    <dbReference type="NCBI Taxonomy" id="675812"/>
    <lineage>
        <taxon>Bacteria</taxon>
        <taxon>Pseudomonadati</taxon>
        <taxon>Pseudomonadota</taxon>
        <taxon>Gammaproteobacteria</taxon>
        <taxon>Vibrionales</taxon>
        <taxon>Vibrionaceae</taxon>
        <taxon>Grimontia</taxon>
    </lineage>
</organism>
<keyword evidence="2" id="KW-1185">Reference proteome</keyword>
<sequence length="46" mass="5135">MLNTNLQETKMYDANLQDADITGARTFYAIFEGANMEGCTGCPLDW</sequence>
<proteinExistence type="predicted"/>
<evidence type="ECO:0000313" key="1">
    <source>
        <dbReference type="EMBL" id="EEY70943.1"/>
    </source>
</evidence>